<keyword evidence="2" id="KW-1185">Reference proteome</keyword>
<sequence>MRKGSFHIEENKQLLMIRPSGAWSEQVATRYVEKIDEYLSRWQANFAGFVDLRQWQLGTPQALKIIADNDLKAITQGYKLEFHYGNPQALSMQISREHISPEGLNVFQTTDLTLVQQKCSEFGFDYEPQALADFLNAD</sequence>
<dbReference type="Proteomes" id="UP001333710">
    <property type="component" value="Chromosome"/>
</dbReference>
<evidence type="ECO:0000313" key="1">
    <source>
        <dbReference type="EMBL" id="BDX06145.1"/>
    </source>
</evidence>
<protein>
    <submittedName>
        <fullName evidence="1">Uncharacterized protein</fullName>
    </submittedName>
</protein>
<dbReference type="EMBL" id="AP027272">
    <property type="protein sequence ID" value="BDX06145.1"/>
    <property type="molecule type" value="Genomic_DNA"/>
</dbReference>
<reference evidence="1" key="1">
    <citation type="submission" date="2023-01" db="EMBL/GenBank/DDBJ databases">
        <title>Complete genome sequence of Planctobacterium marinum strain Dej080120_11.</title>
        <authorList>
            <person name="Ueki S."/>
            <person name="Maruyama F."/>
        </authorList>
    </citation>
    <scope>NUCLEOTIDE SEQUENCE</scope>
    <source>
        <strain evidence="1">Dej080120_11</strain>
    </source>
</reference>
<dbReference type="KEGG" id="pmaw:MACH26_16660"/>
<dbReference type="AlphaFoldDB" id="A0AA48HX07"/>
<proteinExistence type="predicted"/>
<accession>A0AA48HX07</accession>
<evidence type="ECO:0000313" key="2">
    <source>
        <dbReference type="Proteomes" id="UP001333710"/>
    </source>
</evidence>
<gene>
    <name evidence="1" type="ORF">MACH26_16660</name>
</gene>
<organism evidence="1 2">
    <name type="scientific">Planctobacterium marinum</name>
    <dbReference type="NCBI Taxonomy" id="1631968"/>
    <lineage>
        <taxon>Bacteria</taxon>
        <taxon>Pseudomonadati</taxon>
        <taxon>Pseudomonadota</taxon>
        <taxon>Gammaproteobacteria</taxon>
        <taxon>Alteromonadales</taxon>
        <taxon>Alteromonadaceae</taxon>
        <taxon>Planctobacterium</taxon>
    </lineage>
</organism>
<name>A0AA48HX07_9ALTE</name>
<dbReference type="RefSeq" id="WP_338292178.1">
    <property type="nucleotide sequence ID" value="NZ_AP027272.1"/>
</dbReference>